<evidence type="ECO:0000313" key="2">
    <source>
        <dbReference type="RefSeq" id="XP_016474254.2"/>
    </source>
</evidence>
<dbReference type="RefSeq" id="XP_016474254.2">
    <property type="nucleotide sequence ID" value="XM_016618768.2"/>
</dbReference>
<organism evidence="1 2">
    <name type="scientific">Nicotiana tabacum</name>
    <name type="common">Common tobacco</name>
    <dbReference type="NCBI Taxonomy" id="4097"/>
    <lineage>
        <taxon>Eukaryota</taxon>
        <taxon>Viridiplantae</taxon>
        <taxon>Streptophyta</taxon>
        <taxon>Embryophyta</taxon>
        <taxon>Tracheophyta</taxon>
        <taxon>Spermatophyta</taxon>
        <taxon>Magnoliopsida</taxon>
        <taxon>eudicotyledons</taxon>
        <taxon>Gunneridae</taxon>
        <taxon>Pentapetalae</taxon>
        <taxon>asterids</taxon>
        <taxon>lamiids</taxon>
        <taxon>Solanales</taxon>
        <taxon>Solanaceae</taxon>
        <taxon>Nicotianoideae</taxon>
        <taxon>Nicotianeae</taxon>
        <taxon>Nicotiana</taxon>
    </lineage>
</organism>
<dbReference type="InterPro" id="IPR036047">
    <property type="entry name" value="F-box-like_dom_sf"/>
</dbReference>
<dbReference type="InterPro" id="IPR013187">
    <property type="entry name" value="F-box-assoc_dom_typ3"/>
</dbReference>
<dbReference type="InterPro" id="IPR017451">
    <property type="entry name" value="F-box-assoc_interact_dom"/>
</dbReference>
<accession>A0A1S4ACB4</accession>
<reference evidence="2" key="2">
    <citation type="submission" date="2025-08" db="UniProtKB">
        <authorList>
            <consortium name="RefSeq"/>
        </authorList>
    </citation>
    <scope>IDENTIFICATION</scope>
    <source>
        <tissue evidence="2">Leaf</tissue>
    </source>
</reference>
<keyword evidence="1" id="KW-1185">Reference proteome</keyword>
<name>A0A1S4ACB4_TOBAC</name>
<dbReference type="OMA" id="PMESAGW"/>
<dbReference type="AlphaFoldDB" id="A0A1S4ACB4"/>
<dbReference type="PaxDb" id="4097-A0A1S4ACB4"/>
<dbReference type="SMART" id="SM00256">
    <property type="entry name" value="FBOX"/>
    <property type="match status" value="1"/>
</dbReference>
<evidence type="ECO:0000313" key="1">
    <source>
        <dbReference type="Proteomes" id="UP000790787"/>
    </source>
</evidence>
<gene>
    <name evidence="2" type="primary">LOC107796048</name>
</gene>
<dbReference type="PANTHER" id="PTHR31111">
    <property type="entry name" value="BNAA05G37150D PROTEIN-RELATED"/>
    <property type="match status" value="1"/>
</dbReference>
<dbReference type="KEGG" id="nta:107796048"/>
<reference evidence="1" key="1">
    <citation type="journal article" date="2014" name="Nat. Commun.">
        <title>The tobacco genome sequence and its comparison with those of tomato and potato.</title>
        <authorList>
            <person name="Sierro N."/>
            <person name="Battey J.N."/>
            <person name="Ouadi S."/>
            <person name="Bakaher N."/>
            <person name="Bovet L."/>
            <person name="Willig A."/>
            <person name="Goepfert S."/>
            <person name="Peitsch M.C."/>
            <person name="Ivanov N.V."/>
        </authorList>
    </citation>
    <scope>NUCLEOTIDE SEQUENCE [LARGE SCALE GENOMIC DNA]</scope>
</reference>
<dbReference type="OrthoDB" id="687122at2759"/>
<dbReference type="InterPro" id="IPR001810">
    <property type="entry name" value="F-box_dom"/>
</dbReference>
<dbReference type="RefSeq" id="XP_016474254.1">
    <property type="nucleotide sequence ID" value="XM_016618768.1"/>
</dbReference>
<dbReference type="GeneID" id="107796048"/>
<sequence length="358" mass="40874">MRKKKIVAIGNLCIPHQIIFEILKEVPAKSLMRFRCVSKLFCSLISEPLFIEAQKKCSVAQFHVSGSSLTTREHVLKYLNQSCFSELDNLEYIDGLVCLWNDVGEVAIGNPFTKEHVFLPRQIPKEKGYMACCSLGFDPITKKHKVFKAHKRIIHGDQNSCEVTCSIFTIGVDKSWREIPDCPIFSPARYNCVYIGGVIYYVHRLAKLYNLAAFSVGDEKLIRTILSPDEVSTSKFPLKLVEIKGQVALLDRRNFRVDGNIRLYVFNGTGKTETWVKHIIELPSKSIKIDFLPSFNSNPKGEIVLIPDSTSRIFPLFLRDIAKKEWTKVEMHGIYERGLCVSWISLLLNLVESVWSLR</sequence>
<dbReference type="SUPFAM" id="SSF81383">
    <property type="entry name" value="F-box domain"/>
    <property type="match status" value="1"/>
</dbReference>
<dbReference type="Pfam" id="PF08268">
    <property type="entry name" value="FBA_3"/>
    <property type="match status" value="1"/>
</dbReference>
<dbReference type="Proteomes" id="UP000790787">
    <property type="component" value="Chromosome 8"/>
</dbReference>
<dbReference type="Pfam" id="PF00646">
    <property type="entry name" value="F-box"/>
    <property type="match status" value="1"/>
</dbReference>
<dbReference type="PANTHER" id="PTHR31111:SF87">
    <property type="entry name" value="F-BOX DOMAIN-CONTAINING PROTEIN"/>
    <property type="match status" value="1"/>
</dbReference>
<dbReference type="NCBIfam" id="TIGR01640">
    <property type="entry name" value="F_box_assoc_1"/>
    <property type="match status" value="1"/>
</dbReference>
<proteinExistence type="predicted"/>
<protein>
    <submittedName>
        <fullName evidence="2">F-box protein At1g32420</fullName>
    </submittedName>
</protein>